<dbReference type="SUPFAM" id="SSF52540">
    <property type="entry name" value="P-loop containing nucleoside triphosphate hydrolases"/>
    <property type="match status" value="2"/>
</dbReference>
<evidence type="ECO:0000256" key="8">
    <source>
        <dbReference type="ARBA" id="ARBA00022840"/>
    </source>
</evidence>
<dbReference type="FunFam" id="1.20.1560.10:FF:000037">
    <property type="entry name" value="ATP-binding cassette subfamily C member 10"/>
    <property type="match status" value="1"/>
</dbReference>
<evidence type="ECO:0000256" key="7">
    <source>
        <dbReference type="ARBA" id="ARBA00022741"/>
    </source>
</evidence>
<dbReference type="PANTHER" id="PTHR24223:SF330">
    <property type="entry name" value="ATP-BINDING CASSETTE SUB-FAMILY C MEMBER 10"/>
    <property type="match status" value="1"/>
</dbReference>
<dbReference type="EC" id="7.6.2.2" evidence="3"/>
<feature type="transmembrane region" description="Helical" evidence="13">
    <location>
        <begin position="1346"/>
        <end position="1365"/>
    </location>
</feature>
<feature type="transmembrane region" description="Helical" evidence="13">
    <location>
        <begin position="1377"/>
        <end position="1397"/>
    </location>
</feature>
<feature type="transmembrane region" description="Helical" evidence="13">
    <location>
        <begin position="579"/>
        <end position="600"/>
    </location>
</feature>
<dbReference type="SMART" id="SM00382">
    <property type="entry name" value="AAA"/>
    <property type="match status" value="2"/>
</dbReference>
<dbReference type="Pfam" id="PF00005">
    <property type="entry name" value="ABC_tran"/>
    <property type="match status" value="2"/>
</dbReference>
<comment type="caution">
    <text evidence="16">The sequence shown here is derived from an EMBL/GenBank/DDBJ whole genome shotgun (WGS) entry which is preliminary data.</text>
</comment>
<evidence type="ECO:0000256" key="12">
    <source>
        <dbReference type="ARBA" id="ARBA00034018"/>
    </source>
</evidence>
<name>A0A819GUK6_9BILA</name>
<dbReference type="SUPFAM" id="SSF90123">
    <property type="entry name" value="ABC transporter transmembrane region"/>
    <property type="match status" value="2"/>
</dbReference>
<dbReference type="InterPro" id="IPR003593">
    <property type="entry name" value="AAA+_ATPase"/>
</dbReference>
<keyword evidence="11 13" id="KW-0472">Membrane</keyword>
<dbReference type="GO" id="GO:0016020">
    <property type="term" value="C:membrane"/>
    <property type="evidence" value="ECO:0007669"/>
    <property type="project" value="UniProtKB-SubCell"/>
</dbReference>
<dbReference type="Pfam" id="PF00664">
    <property type="entry name" value="ABC_membrane"/>
    <property type="match status" value="2"/>
</dbReference>
<dbReference type="CDD" id="cd18598">
    <property type="entry name" value="ABC_6TM_MRP7_D1_like"/>
    <property type="match status" value="1"/>
</dbReference>
<dbReference type="InterPro" id="IPR011527">
    <property type="entry name" value="ABC1_TM_dom"/>
</dbReference>
<evidence type="ECO:0000256" key="5">
    <source>
        <dbReference type="ARBA" id="ARBA00022692"/>
    </source>
</evidence>
<feature type="transmembrane region" description="Helical" evidence="13">
    <location>
        <begin position="197"/>
        <end position="217"/>
    </location>
</feature>
<sequence length="1602" mass="181125">MATSITPKLVFPEDKSTNDTNDICNSSISSSTILPSINETATKKLTKILSTQSSFDRHHPSHRIAKRFSIDADPSAVISNTPVTDLSNNPLQQPSTPDIDELPSTITSINSLDKEPLAIRSPSLKKSDSFLEIPYEKGEIVDLIKLADDPDAVAHVTNDGQEVLLEHGAISYDAINTEKEKSREARNAFISNRLLPGVYFAFITACGLLGGFGFALGRTKKRETTAKLTRQANATQIFDDGNRLAVRALRRASIYSVTGVLSFTCFLWLISGRPNSFEEFRLRIGSSLPSIKSKKSKGEKEEQGRTEFESLTEFMQIIIKHLTFIDSIYVSIRQLCLAFIFLGLLCISRHKCYRPVHRDRLGSSDENQRLLTDTRIIQPVCCFLPLPSEQSSDIVNEDSATITQLFTFSWFNPIMKRGYNSLINDLNDLCSLPSVIFTLGSIIQHHRELSRSLLTNFGQSFFFLGILKILGDCLAFGGPIFLNKLILYMEESSTTDQKDRNLRYGLFLSSILIGTVALASFLNTQFTYRINRLGLRCKMYLYTRIYLKATELNTCEMNRFNMGEIVNFMSTDSDRIVNFFQSFHAFWSLPVQIIIVLYLLYKQIGLTFLTGLAFAIILIPINKVIASKIAKLSQDMMLYKDERVKLISEILYGIRTIKMNTYENYFINRMDDVRQKELKALRGRKYLDAFCVYFWATTPVLISVLTFTTYTFLGNQLTPAKVFTSLALFALLISPLNSFPWVINGLVESYVSLKRVQRFINIELTNLGEYYENIPVGSQLSLDTVFLNSTDDPTFDIRLKQANFSWKSSNNIESDDISLKDIDLSIPRGSLVLILGRVGSGKTTLLNSFLGELNKINGLINIHRVLEDGFAYVSQEAWIQQMSFRDNILFGKIYNEQWYKRVISACALENDIKNLGPAGDRTLIGENGVTLSGSGQKARLALARAVYQDKNIYLLDDPLSAVDVHVARHLFSHCIRDILKYKTRILCTHQIQFIEQADYIILMENGRIVRSGKPNEILSSTEYLLSSINQSSQPGTATTHKSTVEIEEQVIQTETALQNEAEQRCTGTVKFAIWKRYFIAVGICLSFSIVFSVFLMQASRNSFDWWLSYWTSHQLSVTNTTNITSQRSFKILNANVITILDARPIYGFTTQTKDNDFKRFFTIYVGLAIANSLFTLVRAFTFAYGGIEGARKLHKSLFNSILKCSISFFDITPSGRILNRFSSDTWSVDDSLPFILNILLANIFSLLGTLILSCYGLPKFLILLIPLTIFYYFIQNYYRWTSREIKRISSVTLSPVYAHFGETISGLSTIRAFRHAKRFIDYNFILVSNSIRTQFASLVASSWLGFRLQLIGIVMVAGISLIGVFEHVYTIEGANPALVGLSLSYILSVTGLLNGLITSFTETEKEMVGVERVTAYIDNLPIEEEIEEPYVILNEPREENGSTIEYRHVMMKYNIDQKFALNDITFSIKSNEKIGVVGRTGSGKSSLLATLFRTVNICDGQILIDDIDITSLERQTLRQTLAIIPQDPFLFSGTIRENLDPYRHYTDEEIYLVLGKCHLQKLIENLGNGLDSMIVERGRNFSVGEKQLFCLARALLRKAKVI</sequence>
<evidence type="ECO:0000259" key="14">
    <source>
        <dbReference type="PROSITE" id="PS50893"/>
    </source>
</evidence>
<accession>A0A819GUK6</accession>
<dbReference type="Proteomes" id="UP000663844">
    <property type="component" value="Unassembled WGS sequence"/>
</dbReference>
<feature type="transmembrane region" description="Helical" evidence="13">
    <location>
        <begin position="1077"/>
        <end position="1098"/>
    </location>
</feature>
<dbReference type="CDD" id="cd18605">
    <property type="entry name" value="ABC_6TM_MRP7_D2_like"/>
    <property type="match status" value="1"/>
</dbReference>
<feature type="transmembrane region" description="Helical" evidence="13">
    <location>
        <begin position="722"/>
        <end position="747"/>
    </location>
</feature>
<dbReference type="EMBL" id="CAJOAZ010002044">
    <property type="protein sequence ID" value="CAF3887441.1"/>
    <property type="molecule type" value="Genomic_DNA"/>
</dbReference>
<feature type="transmembrane region" description="Helical" evidence="13">
    <location>
        <begin position="1161"/>
        <end position="1184"/>
    </location>
</feature>
<organism evidence="16 17">
    <name type="scientific">Adineta steineri</name>
    <dbReference type="NCBI Taxonomy" id="433720"/>
    <lineage>
        <taxon>Eukaryota</taxon>
        <taxon>Metazoa</taxon>
        <taxon>Spiralia</taxon>
        <taxon>Gnathifera</taxon>
        <taxon>Rotifera</taxon>
        <taxon>Eurotatoria</taxon>
        <taxon>Bdelloidea</taxon>
        <taxon>Adinetida</taxon>
        <taxon>Adinetidae</taxon>
        <taxon>Adineta</taxon>
    </lineage>
</organism>
<evidence type="ECO:0000313" key="16">
    <source>
        <dbReference type="EMBL" id="CAF3887441.1"/>
    </source>
</evidence>
<feature type="transmembrane region" description="Helical" evidence="13">
    <location>
        <begin position="686"/>
        <end position="710"/>
    </location>
</feature>
<dbReference type="FunFam" id="3.40.50.300:FF:000997">
    <property type="entry name" value="Multidrug resistance-associated protein 1"/>
    <property type="match status" value="1"/>
</dbReference>
<dbReference type="GO" id="GO:0016887">
    <property type="term" value="F:ATP hydrolysis activity"/>
    <property type="evidence" value="ECO:0007669"/>
    <property type="project" value="InterPro"/>
</dbReference>
<evidence type="ECO:0000256" key="11">
    <source>
        <dbReference type="ARBA" id="ARBA00023136"/>
    </source>
</evidence>
<evidence type="ECO:0000256" key="6">
    <source>
        <dbReference type="ARBA" id="ARBA00022737"/>
    </source>
</evidence>
<feature type="transmembrane region" description="Helical" evidence="13">
    <location>
        <begin position="502"/>
        <end position="522"/>
    </location>
</feature>
<dbReference type="GO" id="GO:0008559">
    <property type="term" value="F:ABC-type xenobiotic transporter activity"/>
    <property type="evidence" value="ECO:0007669"/>
    <property type="project" value="UniProtKB-EC"/>
</dbReference>
<dbReference type="Pfam" id="PF07096">
    <property type="entry name" value="DUF1358"/>
    <property type="match status" value="1"/>
</dbReference>
<dbReference type="InterPro" id="IPR050173">
    <property type="entry name" value="ABC_transporter_C-like"/>
</dbReference>
<evidence type="ECO:0000256" key="13">
    <source>
        <dbReference type="SAM" id="Phobius"/>
    </source>
</evidence>
<feature type="transmembrane region" description="Helical" evidence="13">
    <location>
        <begin position="328"/>
        <end position="348"/>
    </location>
</feature>
<dbReference type="InterPro" id="IPR009792">
    <property type="entry name" value="TMEM242"/>
</dbReference>
<dbReference type="FunFam" id="1.20.1560.10:FF:000113">
    <property type="entry name" value="ABC transporter, putative"/>
    <property type="match status" value="1"/>
</dbReference>
<evidence type="ECO:0000256" key="4">
    <source>
        <dbReference type="ARBA" id="ARBA00022448"/>
    </source>
</evidence>
<keyword evidence="5 13" id="KW-0812">Transmembrane</keyword>
<dbReference type="PROSITE" id="PS50893">
    <property type="entry name" value="ABC_TRANSPORTER_2"/>
    <property type="match status" value="1"/>
</dbReference>
<comment type="similarity">
    <text evidence="2">Belongs to the ABC transporter superfamily. ABCC family. Conjugate transporter (TC 3.A.1.208) subfamily.</text>
</comment>
<dbReference type="GO" id="GO:0005524">
    <property type="term" value="F:ATP binding"/>
    <property type="evidence" value="ECO:0007669"/>
    <property type="project" value="UniProtKB-KW"/>
</dbReference>
<keyword evidence="9" id="KW-1278">Translocase</keyword>
<feature type="transmembrane region" description="Helical" evidence="13">
    <location>
        <begin position="1234"/>
        <end position="1253"/>
    </location>
</feature>
<comment type="catalytic activity">
    <reaction evidence="12">
        <text>ATP + H2O + xenobioticSide 1 = ADP + phosphate + xenobioticSide 2.</text>
        <dbReference type="EC" id="7.6.2.2"/>
    </reaction>
</comment>
<dbReference type="CDD" id="cd03250">
    <property type="entry name" value="ABCC_MRP_domain1"/>
    <property type="match status" value="1"/>
</dbReference>
<dbReference type="InterPro" id="IPR036640">
    <property type="entry name" value="ABC1_TM_sf"/>
</dbReference>
<feature type="domain" description="ABC transmembrane type-1" evidence="15">
    <location>
        <begin position="462"/>
        <end position="748"/>
    </location>
</feature>
<dbReference type="PANTHER" id="PTHR24223">
    <property type="entry name" value="ATP-BINDING CASSETTE SUB-FAMILY C"/>
    <property type="match status" value="1"/>
</dbReference>
<comment type="subcellular location">
    <subcellularLocation>
        <location evidence="1">Membrane</location>
        <topology evidence="1">Multi-pass membrane protein</topology>
    </subcellularLocation>
</comment>
<feature type="domain" description="ABC transporter" evidence="14">
    <location>
        <begin position="797"/>
        <end position="1030"/>
    </location>
</feature>
<evidence type="ECO:0000256" key="3">
    <source>
        <dbReference type="ARBA" id="ARBA00012191"/>
    </source>
</evidence>
<evidence type="ECO:0000259" key="15">
    <source>
        <dbReference type="PROSITE" id="PS50929"/>
    </source>
</evidence>
<keyword evidence="6" id="KW-0677">Repeat</keyword>
<evidence type="ECO:0000313" key="17">
    <source>
        <dbReference type="Proteomes" id="UP000663844"/>
    </source>
</evidence>
<reference evidence="16" key="1">
    <citation type="submission" date="2021-02" db="EMBL/GenBank/DDBJ databases">
        <authorList>
            <person name="Nowell W R."/>
        </authorList>
    </citation>
    <scope>NUCLEOTIDE SEQUENCE</scope>
</reference>
<dbReference type="PROSITE" id="PS50929">
    <property type="entry name" value="ABC_TM1F"/>
    <property type="match status" value="2"/>
</dbReference>
<keyword evidence="8" id="KW-0067">ATP-binding</keyword>
<protein>
    <recommendedName>
        <fullName evidence="3">ABC-type xenobiotic transporter</fullName>
        <ecNumber evidence="3">7.6.2.2</ecNumber>
    </recommendedName>
</protein>
<dbReference type="InterPro" id="IPR027417">
    <property type="entry name" value="P-loop_NTPase"/>
</dbReference>
<keyword evidence="4" id="KW-0813">Transport</keyword>
<feature type="transmembrane region" description="Helical" evidence="13">
    <location>
        <begin position="252"/>
        <end position="270"/>
    </location>
</feature>
<feature type="transmembrane region" description="Helical" evidence="13">
    <location>
        <begin position="1260"/>
        <end position="1278"/>
    </location>
</feature>
<dbReference type="Gene3D" id="1.20.1560.10">
    <property type="entry name" value="ABC transporter type 1, transmembrane domain"/>
    <property type="match status" value="2"/>
</dbReference>
<feature type="domain" description="ABC transmembrane type-1" evidence="15">
    <location>
        <begin position="1079"/>
        <end position="1405"/>
    </location>
</feature>
<evidence type="ECO:0000256" key="9">
    <source>
        <dbReference type="ARBA" id="ARBA00022967"/>
    </source>
</evidence>
<evidence type="ECO:0000256" key="10">
    <source>
        <dbReference type="ARBA" id="ARBA00022989"/>
    </source>
</evidence>
<feature type="transmembrane region" description="Helical" evidence="13">
    <location>
        <begin position="461"/>
        <end position="482"/>
    </location>
</feature>
<proteinExistence type="inferred from homology"/>
<gene>
    <name evidence="16" type="ORF">OXD698_LOCUS23227</name>
</gene>
<dbReference type="InterPro" id="IPR003439">
    <property type="entry name" value="ABC_transporter-like_ATP-bd"/>
</dbReference>
<dbReference type="Gene3D" id="3.40.50.300">
    <property type="entry name" value="P-loop containing nucleotide triphosphate hydrolases"/>
    <property type="match status" value="2"/>
</dbReference>
<keyword evidence="10 13" id="KW-1133">Transmembrane helix</keyword>
<keyword evidence="7" id="KW-0547">Nucleotide-binding</keyword>
<evidence type="ECO:0000256" key="1">
    <source>
        <dbReference type="ARBA" id="ARBA00004141"/>
    </source>
</evidence>
<evidence type="ECO:0000256" key="2">
    <source>
        <dbReference type="ARBA" id="ARBA00009726"/>
    </source>
</evidence>
<feature type="transmembrane region" description="Helical" evidence="13">
    <location>
        <begin position="606"/>
        <end position="626"/>
    </location>
</feature>